<dbReference type="InterPro" id="IPR010247">
    <property type="entry name" value="HutG_amidohyd"/>
</dbReference>
<evidence type="ECO:0000313" key="2">
    <source>
        <dbReference type="Proteomes" id="UP000494105"/>
    </source>
</evidence>
<dbReference type="Pfam" id="PF05013">
    <property type="entry name" value="FGase"/>
    <property type="match status" value="1"/>
</dbReference>
<name>A0A6S7EN63_9BURK</name>
<dbReference type="Proteomes" id="UP000494105">
    <property type="component" value="Unassembled WGS sequence"/>
</dbReference>
<dbReference type="SUPFAM" id="SSF53187">
    <property type="entry name" value="Zn-dependent exopeptidases"/>
    <property type="match status" value="1"/>
</dbReference>
<dbReference type="EMBL" id="CADILD010000004">
    <property type="protein sequence ID" value="CAB3919575.1"/>
    <property type="molecule type" value="Genomic_DNA"/>
</dbReference>
<evidence type="ECO:0000313" key="1">
    <source>
        <dbReference type="EMBL" id="CAB3919575.1"/>
    </source>
</evidence>
<evidence type="ECO:0008006" key="3">
    <source>
        <dbReference type="Google" id="ProtNLM"/>
    </source>
</evidence>
<dbReference type="NCBIfam" id="TIGR02017">
    <property type="entry name" value="hutG_amidohyd"/>
    <property type="match status" value="1"/>
</dbReference>
<organism evidence="1 2">
    <name type="scientific">Achromobacter piechaudii</name>
    <dbReference type="NCBI Taxonomy" id="72556"/>
    <lineage>
        <taxon>Bacteria</taxon>
        <taxon>Pseudomonadati</taxon>
        <taxon>Pseudomonadota</taxon>
        <taxon>Betaproteobacteria</taxon>
        <taxon>Burkholderiales</taxon>
        <taxon>Alcaligenaceae</taxon>
        <taxon>Achromobacter</taxon>
    </lineage>
</organism>
<gene>
    <name evidence="1" type="ORF">LMG1861_05302</name>
</gene>
<proteinExistence type="predicted"/>
<accession>A0A6S7EN63</accession>
<dbReference type="Gene3D" id="3.40.630.40">
    <property type="entry name" value="Zn-dependent exopeptidases"/>
    <property type="match status" value="1"/>
</dbReference>
<reference evidence="1 2" key="1">
    <citation type="submission" date="2020-04" db="EMBL/GenBank/DDBJ databases">
        <authorList>
            <person name="De Canck E."/>
        </authorList>
    </citation>
    <scope>NUCLEOTIDE SEQUENCE [LARGE SCALE GENOMIC DNA]</scope>
    <source>
        <strain evidence="1 2">LMG 1861</strain>
    </source>
</reference>
<sequence length="304" mass="34147">MQLSRPRALPSIRAPQRRRAICRSPLPRIHFVTRSFPLSDLFHFSRGTAPLLISIPHLGSQIPDAQRPHMTPLGLQSGDTDWHLDTLYQFAQALGASVLGARYSRYVVDLNRPPNDESLYPGQTKTGLCPTQTFRGEALYQDDAVLTDAERAQRLEAYWQPYHAQLRSELDRIKAEHGAVLLWEAHSIASVLPRLFEGKLPDLNIGTSDGAACAPDILAAVQAQLDHCKDYTWAVNGRFKGGYITRHYGSPADNVHAIQLEMCQSTYMDETYPYGYRPDLADRVIPVVQSMVEAALKQTRARQR</sequence>
<protein>
    <recommendedName>
        <fullName evidence="3">N-formylglutamate deformylase</fullName>
    </recommendedName>
</protein>
<dbReference type="AlphaFoldDB" id="A0A6S7EN63"/>
<dbReference type="InterPro" id="IPR007709">
    <property type="entry name" value="N-FG_amidohydro"/>
</dbReference>